<sequence length="118" mass="12552">MNRRLRSPRKSSSPSKFLKPGALARLRDSRCSPRSTPKDLLSLLHVPPTPDTGGDAPAVQIDGMPCFSGRICGGGPRFLQRRRLVASRSVFFVGPATVPMSPSGAADSLGTTDLLLAH</sequence>
<comment type="caution">
    <text evidence="2">The sequence shown here is derived from an EMBL/GenBank/DDBJ whole genome shotgun (WGS) entry which is preliminary data.</text>
</comment>
<proteinExistence type="predicted"/>
<evidence type="ECO:0000256" key="1">
    <source>
        <dbReference type="SAM" id="MobiDB-lite"/>
    </source>
</evidence>
<dbReference type="AlphaFoldDB" id="A0AAV9AAA2"/>
<feature type="region of interest" description="Disordered" evidence="1">
    <location>
        <begin position="1"/>
        <end position="42"/>
    </location>
</feature>
<dbReference type="PANTHER" id="PTHR35495:SF1">
    <property type="entry name" value="OS06G0679600 PROTEIN"/>
    <property type="match status" value="1"/>
</dbReference>
<evidence type="ECO:0000313" key="2">
    <source>
        <dbReference type="EMBL" id="KAK1261144.1"/>
    </source>
</evidence>
<accession>A0AAV9AAA2</accession>
<keyword evidence="3" id="KW-1185">Reference proteome</keyword>
<dbReference type="PANTHER" id="PTHR35495">
    <property type="entry name" value="OS06G0679600 PROTEIN"/>
    <property type="match status" value="1"/>
</dbReference>
<gene>
    <name evidence="2" type="ORF">QJS04_geneDACA018028</name>
</gene>
<reference evidence="2" key="1">
    <citation type="journal article" date="2023" name="Nat. Commun.">
        <title>Diploid and tetraploid genomes of Acorus and the evolution of monocots.</title>
        <authorList>
            <person name="Ma L."/>
            <person name="Liu K.W."/>
            <person name="Li Z."/>
            <person name="Hsiao Y.Y."/>
            <person name="Qi Y."/>
            <person name="Fu T."/>
            <person name="Tang G.D."/>
            <person name="Zhang D."/>
            <person name="Sun W.H."/>
            <person name="Liu D.K."/>
            <person name="Li Y."/>
            <person name="Chen G.Z."/>
            <person name="Liu X.D."/>
            <person name="Liao X.Y."/>
            <person name="Jiang Y.T."/>
            <person name="Yu X."/>
            <person name="Hao Y."/>
            <person name="Huang J."/>
            <person name="Zhao X.W."/>
            <person name="Ke S."/>
            <person name="Chen Y.Y."/>
            <person name="Wu W.L."/>
            <person name="Hsu J.L."/>
            <person name="Lin Y.F."/>
            <person name="Huang M.D."/>
            <person name="Li C.Y."/>
            <person name="Huang L."/>
            <person name="Wang Z.W."/>
            <person name="Zhao X."/>
            <person name="Zhong W.Y."/>
            <person name="Peng D.H."/>
            <person name="Ahmad S."/>
            <person name="Lan S."/>
            <person name="Zhang J.S."/>
            <person name="Tsai W.C."/>
            <person name="Van de Peer Y."/>
            <person name="Liu Z.J."/>
        </authorList>
    </citation>
    <scope>NUCLEOTIDE SEQUENCE</scope>
    <source>
        <strain evidence="2">SCP</strain>
    </source>
</reference>
<reference evidence="2" key="2">
    <citation type="submission" date="2023-06" db="EMBL/GenBank/DDBJ databases">
        <authorList>
            <person name="Ma L."/>
            <person name="Liu K.-W."/>
            <person name="Li Z."/>
            <person name="Hsiao Y.-Y."/>
            <person name="Qi Y."/>
            <person name="Fu T."/>
            <person name="Tang G."/>
            <person name="Zhang D."/>
            <person name="Sun W.-H."/>
            <person name="Liu D.-K."/>
            <person name="Li Y."/>
            <person name="Chen G.-Z."/>
            <person name="Liu X.-D."/>
            <person name="Liao X.-Y."/>
            <person name="Jiang Y.-T."/>
            <person name="Yu X."/>
            <person name="Hao Y."/>
            <person name="Huang J."/>
            <person name="Zhao X.-W."/>
            <person name="Ke S."/>
            <person name="Chen Y.-Y."/>
            <person name="Wu W.-L."/>
            <person name="Hsu J.-L."/>
            <person name="Lin Y.-F."/>
            <person name="Huang M.-D."/>
            <person name="Li C.-Y."/>
            <person name="Huang L."/>
            <person name="Wang Z.-W."/>
            <person name="Zhao X."/>
            <person name="Zhong W.-Y."/>
            <person name="Peng D.-H."/>
            <person name="Ahmad S."/>
            <person name="Lan S."/>
            <person name="Zhang J.-S."/>
            <person name="Tsai W.-C."/>
            <person name="Van De Peer Y."/>
            <person name="Liu Z.-J."/>
        </authorList>
    </citation>
    <scope>NUCLEOTIDE SEQUENCE</scope>
    <source>
        <strain evidence="2">SCP</strain>
        <tissue evidence="2">Leaves</tissue>
    </source>
</reference>
<feature type="compositionally biased region" description="Low complexity" evidence="1">
    <location>
        <begin position="10"/>
        <end position="20"/>
    </location>
</feature>
<name>A0AAV9AAA2_ACOGR</name>
<dbReference type="Proteomes" id="UP001179952">
    <property type="component" value="Unassembled WGS sequence"/>
</dbReference>
<organism evidence="2 3">
    <name type="scientific">Acorus gramineus</name>
    <name type="common">Dwarf sweet flag</name>
    <dbReference type="NCBI Taxonomy" id="55184"/>
    <lineage>
        <taxon>Eukaryota</taxon>
        <taxon>Viridiplantae</taxon>
        <taxon>Streptophyta</taxon>
        <taxon>Embryophyta</taxon>
        <taxon>Tracheophyta</taxon>
        <taxon>Spermatophyta</taxon>
        <taxon>Magnoliopsida</taxon>
        <taxon>Liliopsida</taxon>
        <taxon>Acoraceae</taxon>
        <taxon>Acorus</taxon>
    </lineage>
</organism>
<protein>
    <submittedName>
        <fullName evidence="2">Uncharacterized protein</fullName>
    </submittedName>
</protein>
<dbReference type="EMBL" id="JAUJYN010000011">
    <property type="protein sequence ID" value="KAK1261144.1"/>
    <property type="molecule type" value="Genomic_DNA"/>
</dbReference>
<evidence type="ECO:0000313" key="3">
    <source>
        <dbReference type="Proteomes" id="UP001179952"/>
    </source>
</evidence>